<dbReference type="InterPro" id="IPR000064">
    <property type="entry name" value="NLP_P60_dom"/>
</dbReference>
<dbReference type="InterPro" id="IPR041382">
    <property type="entry name" value="SH3_16"/>
</dbReference>
<gene>
    <name evidence="6" type="ORF">DX908_09765</name>
</gene>
<evidence type="ECO:0000256" key="2">
    <source>
        <dbReference type="ARBA" id="ARBA00022670"/>
    </source>
</evidence>
<dbReference type="EMBL" id="QUQO01000001">
    <property type="protein sequence ID" value="RFB05523.1"/>
    <property type="molecule type" value="Genomic_DNA"/>
</dbReference>
<dbReference type="OrthoDB" id="9813368at2"/>
<comment type="caution">
    <text evidence="6">The sequence shown here is derived from an EMBL/GenBank/DDBJ whole genome shotgun (WGS) entry which is preliminary data.</text>
</comment>
<dbReference type="InterPro" id="IPR051794">
    <property type="entry name" value="PG_Endopeptidase_C40"/>
</dbReference>
<evidence type="ECO:0000256" key="4">
    <source>
        <dbReference type="ARBA" id="ARBA00022807"/>
    </source>
</evidence>
<dbReference type="InterPro" id="IPR038765">
    <property type="entry name" value="Papain-like_cys_pep_sf"/>
</dbReference>
<evidence type="ECO:0000256" key="1">
    <source>
        <dbReference type="ARBA" id="ARBA00007074"/>
    </source>
</evidence>
<dbReference type="InParanoid" id="A0A371RJ95"/>
<dbReference type="GO" id="GO:0006508">
    <property type="term" value="P:proteolysis"/>
    <property type="evidence" value="ECO:0007669"/>
    <property type="project" value="UniProtKB-KW"/>
</dbReference>
<dbReference type="Gene3D" id="3.90.1720.10">
    <property type="entry name" value="endopeptidase domain like (from Nostoc punctiforme)"/>
    <property type="match status" value="1"/>
</dbReference>
<feature type="domain" description="NlpC/P60" evidence="5">
    <location>
        <begin position="127"/>
        <end position="251"/>
    </location>
</feature>
<keyword evidence="3" id="KW-0378">Hydrolase</keyword>
<evidence type="ECO:0000313" key="7">
    <source>
        <dbReference type="Proteomes" id="UP000264589"/>
    </source>
</evidence>
<comment type="similarity">
    <text evidence="1">Belongs to the peptidase C40 family.</text>
</comment>
<proteinExistence type="inferred from homology"/>
<dbReference type="Pfam" id="PF18348">
    <property type="entry name" value="SH3_16"/>
    <property type="match status" value="1"/>
</dbReference>
<keyword evidence="2" id="KW-0645">Protease</keyword>
<dbReference type="SUPFAM" id="SSF54001">
    <property type="entry name" value="Cysteine proteinases"/>
    <property type="match status" value="1"/>
</dbReference>
<reference evidence="6 7" key="1">
    <citation type="submission" date="2018-08" db="EMBL/GenBank/DDBJ databases">
        <title>Parvularcula sp. SM1705, isolated from surface water of the South Sea China.</title>
        <authorList>
            <person name="Sun L."/>
        </authorList>
    </citation>
    <scope>NUCLEOTIDE SEQUENCE [LARGE SCALE GENOMIC DNA]</scope>
    <source>
        <strain evidence="6 7">SM1705</strain>
    </source>
</reference>
<sequence>MTSHRIALPHSLALAAPEDGAEAVSDFLFGERVVKLEQSLGYVRVRNEYDSYEGWIPEAALGPDTAPSGQPPFRVRARLAGAYHRPACELAMEGIGVGSPIYPVARIDGWIKDAGGLWFREDDVVAVPAKLDRVDVALEFIGVPYVWGGRYGGGIDCSGLVQIGAMLNGLECERDTKDQVSSFGEKLGGLDARGLQRGDVLYVPGHVAILTGPDEAVHADGKAGHVHVQKIEEIVANRGFKPEDVTIRRPAA</sequence>
<protein>
    <submittedName>
        <fullName evidence="6">Peptidoglycan endopeptidase</fullName>
    </submittedName>
</protein>
<evidence type="ECO:0000313" key="6">
    <source>
        <dbReference type="EMBL" id="RFB05523.1"/>
    </source>
</evidence>
<dbReference type="PROSITE" id="PS51935">
    <property type="entry name" value="NLPC_P60"/>
    <property type="match status" value="1"/>
</dbReference>
<keyword evidence="4" id="KW-0788">Thiol protease</keyword>
<evidence type="ECO:0000256" key="3">
    <source>
        <dbReference type="ARBA" id="ARBA00022801"/>
    </source>
</evidence>
<dbReference type="RefSeq" id="WP_116392156.1">
    <property type="nucleotide sequence ID" value="NZ_QUQO01000001.1"/>
</dbReference>
<keyword evidence="7" id="KW-1185">Reference proteome</keyword>
<evidence type="ECO:0000259" key="5">
    <source>
        <dbReference type="PROSITE" id="PS51935"/>
    </source>
</evidence>
<dbReference type="Proteomes" id="UP000264589">
    <property type="component" value="Unassembled WGS sequence"/>
</dbReference>
<name>A0A371RJ95_9PROT</name>
<dbReference type="Pfam" id="PF00877">
    <property type="entry name" value="NLPC_P60"/>
    <property type="match status" value="1"/>
</dbReference>
<dbReference type="PANTHER" id="PTHR47359:SF3">
    <property type="entry name" value="NLP_P60 DOMAIN-CONTAINING PROTEIN-RELATED"/>
    <property type="match status" value="1"/>
</dbReference>
<organism evidence="6 7">
    <name type="scientific">Parvularcula marina</name>
    <dbReference type="NCBI Taxonomy" id="2292771"/>
    <lineage>
        <taxon>Bacteria</taxon>
        <taxon>Pseudomonadati</taxon>
        <taxon>Pseudomonadota</taxon>
        <taxon>Alphaproteobacteria</taxon>
        <taxon>Parvularculales</taxon>
        <taxon>Parvularculaceae</taxon>
        <taxon>Parvularcula</taxon>
    </lineage>
</organism>
<dbReference type="PANTHER" id="PTHR47359">
    <property type="entry name" value="PEPTIDOGLYCAN DL-ENDOPEPTIDASE CWLO"/>
    <property type="match status" value="1"/>
</dbReference>
<dbReference type="AlphaFoldDB" id="A0A371RJ95"/>
<dbReference type="GO" id="GO:0008234">
    <property type="term" value="F:cysteine-type peptidase activity"/>
    <property type="evidence" value="ECO:0007669"/>
    <property type="project" value="UniProtKB-KW"/>
</dbReference>
<accession>A0A371RJ95</accession>